<dbReference type="OrthoDB" id="2306477at2759"/>
<sequence length="206" mass="23614">LAYPCTQQKDHSFEGPLSVSHIVADVNPLVNQLDSVKVEDETFTCTLDKASSILFDPVISKGITRFEVLNVRKLQAVGIADVSVKYKTEQSPESGGWDKLVEYYWMGDIKHVGDWITSNVEFKTGDRVTMELNMETIPRSLTFFVNFVEQPLYIVNLPAAVRFWAYLLSKEECFRIIDFGRLLVPRARHGKTSCALDWGKRWKKKY</sequence>
<reference evidence="1 2" key="1">
    <citation type="submission" date="2019-03" db="EMBL/GenBank/DDBJ databases">
        <title>Single cell metagenomics reveals metabolic interactions within the superorganism composed of flagellate Streblomastix strix and complex community of Bacteroidetes bacteria on its surface.</title>
        <authorList>
            <person name="Treitli S.C."/>
            <person name="Kolisko M."/>
            <person name="Husnik F."/>
            <person name="Keeling P."/>
            <person name="Hampl V."/>
        </authorList>
    </citation>
    <scope>NUCLEOTIDE SEQUENCE [LARGE SCALE GENOMIC DNA]</scope>
    <source>
        <strain evidence="1">ST1C</strain>
    </source>
</reference>
<feature type="non-terminal residue" evidence="1">
    <location>
        <position position="1"/>
    </location>
</feature>
<proteinExistence type="predicted"/>
<evidence type="ECO:0000313" key="1">
    <source>
        <dbReference type="EMBL" id="KAA6395223.1"/>
    </source>
</evidence>
<gene>
    <name evidence="1" type="ORF">EZS28_009252</name>
</gene>
<evidence type="ECO:0000313" key="2">
    <source>
        <dbReference type="Proteomes" id="UP000324800"/>
    </source>
</evidence>
<comment type="caution">
    <text evidence="1">The sequence shown here is derived from an EMBL/GenBank/DDBJ whole genome shotgun (WGS) entry which is preliminary data.</text>
</comment>
<accession>A0A5J4WK80</accession>
<dbReference type="AlphaFoldDB" id="A0A5J4WK80"/>
<protein>
    <submittedName>
        <fullName evidence="1">Uncharacterized protein</fullName>
    </submittedName>
</protein>
<dbReference type="EMBL" id="SNRW01001738">
    <property type="protein sequence ID" value="KAA6395223.1"/>
    <property type="molecule type" value="Genomic_DNA"/>
</dbReference>
<name>A0A5J4WK80_9EUKA</name>
<organism evidence="1 2">
    <name type="scientific">Streblomastix strix</name>
    <dbReference type="NCBI Taxonomy" id="222440"/>
    <lineage>
        <taxon>Eukaryota</taxon>
        <taxon>Metamonada</taxon>
        <taxon>Preaxostyla</taxon>
        <taxon>Oxymonadida</taxon>
        <taxon>Streblomastigidae</taxon>
        <taxon>Streblomastix</taxon>
    </lineage>
</organism>
<dbReference type="Proteomes" id="UP000324800">
    <property type="component" value="Unassembled WGS sequence"/>
</dbReference>